<name>A0A1F6TS20_9PROT</name>
<dbReference type="Gene3D" id="3.30.160.250">
    <property type="match status" value="1"/>
</dbReference>
<dbReference type="PANTHER" id="PTHR34504">
    <property type="entry name" value="ANTITOXIN HICB"/>
    <property type="match status" value="1"/>
</dbReference>
<feature type="domain" description="HicB-like antitoxin of toxin-antitoxin system" evidence="1">
    <location>
        <begin position="6"/>
        <end position="64"/>
    </location>
</feature>
<proteinExistence type="predicted"/>
<organism evidence="2 3">
    <name type="scientific">Candidatus Muproteobacteria bacterium RIFCSPHIGHO2_01_FULL_65_16</name>
    <dbReference type="NCBI Taxonomy" id="1817764"/>
    <lineage>
        <taxon>Bacteria</taxon>
        <taxon>Pseudomonadati</taxon>
        <taxon>Pseudomonadota</taxon>
        <taxon>Candidatus Muproteobacteria</taxon>
    </lineage>
</organism>
<dbReference type="Proteomes" id="UP000179360">
    <property type="component" value="Unassembled WGS sequence"/>
</dbReference>
<dbReference type="SUPFAM" id="SSF143100">
    <property type="entry name" value="TTHA1013/TTHA0281-like"/>
    <property type="match status" value="1"/>
</dbReference>
<comment type="caution">
    <text evidence="2">The sequence shown here is derived from an EMBL/GenBank/DDBJ whole genome shotgun (WGS) entry which is preliminary data.</text>
</comment>
<protein>
    <recommendedName>
        <fullName evidence="1">HicB-like antitoxin of toxin-antitoxin system domain-containing protein</fullName>
    </recommendedName>
</protein>
<reference evidence="2 3" key="1">
    <citation type="journal article" date="2016" name="Nat. Commun.">
        <title>Thousands of microbial genomes shed light on interconnected biogeochemical processes in an aquifer system.</title>
        <authorList>
            <person name="Anantharaman K."/>
            <person name="Brown C.T."/>
            <person name="Hug L.A."/>
            <person name="Sharon I."/>
            <person name="Castelle C.J."/>
            <person name="Probst A.J."/>
            <person name="Thomas B.C."/>
            <person name="Singh A."/>
            <person name="Wilkins M.J."/>
            <person name="Karaoz U."/>
            <person name="Brodie E.L."/>
            <person name="Williams K.H."/>
            <person name="Hubbard S.S."/>
            <person name="Banfield J.F."/>
        </authorList>
    </citation>
    <scope>NUCLEOTIDE SEQUENCE [LARGE SCALE GENOMIC DNA]</scope>
</reference>
<dbReference type="InterPro" id="IPR051404">
    <property type="entry name" value="TA_system_antitoxin"/>
</dbReference>
<accession>A0A1F6TS20</accession>
<evidence type="ECO:0000313" key="2">
    <source>
        <dbReference type="EMBL" id="OGI47948.1"/>
    </source>
</evidence>
<dbReference type="Pfam" id="PF15919">
    <property type="entry name" value="HicB_lk_antitox"/>
    <property type="match status" value="1"/>
</dbReference>
<gene>
    <name evidence="2" type="ORF">A2637_05150</name>
</gene>
<dbReference type="InterPro" id="IPR031807">
    <property type="entry name" value="HicB-like"/>
</dbReference>
<dbReference type="InterPro" id="IPR035069">
    <property type="entry name" value="TTHA1013/TTHA0281-like"/>
</dbReference>
<evidence type="ECO:0000313" key="3">
    <source>
        <dbReference type="Proteomes" id="UP000179360"/>
    </source>
</evidence>
<dbReference type="AlphaFoldDB" id="A0A1F6TS20"/>
<evidence type="ECO:0000259" key="1">
    <source>
        <dbReference type="Pfam" id="PF15919"/>
    </source>
</evidence>
<dbReference type="EMBL" id="MFSY01000004">
    <property type="protein sequence ID" value="OGI47948.1"/>
    <property type="molecule type" value="Genomic_DNA"/>
</dbReference>
<dbReference type="STRING" id="1817764.A2637_05150"/>
<sequence>MTEYSYTVIIEREEGGGYHAFCPALRGCHSQGDSYEETVQNITEAVQLYIGSLKAHSEPVPSEDVIIQPIHVAA</sequence>
<dbReference type="PANTHER" id="PTHR34504:SF4">
    <property type="entry name" value="ANTITOXIN HICB"/>
    <property type="match status" value="1"/>
</dbReference>